<organism evidence="1 2">
    <name type="scientific">Novosphingobium bradum</name>
    <dbReference type="NCBI Taxonomy" id="1737444"/>
    <lineage>
        <taxon>Bacteria</taxon>
        <taxon>Pseudomonadati</taxon>
        <taxon>Pseudomonadota</taxon>
        <taxon>Alphaproteobacteria</taxon>
        <taxon>Sphingomonadales</taxon>
        <taxon>Sphingomonadaceae</taxon>
        <taxon>Novosphingobium</taxon>
    </lineage>
</organism>
<gene>
    <name evidence="1" type="ORF">ACFOD9_02525</name>
</gene>
<accession>A0ABV7IKK4</accession>
<keyword evidence="2" id="KW-1185">Reference proteome</keyword>
<dbReference type="Proteomes" id="UP001595604">
    <property type="component" value="Unassembled WGS sequence"/>
</dbReference>
<dbReference type="RefSeq" id="WP_379508513.1">
    <property type="nucleotide sequence ID" value="NZ_JBHRTQ010000003.1"/>
</dbReference>
<dbReference type="EMBL" id="JBHRTQ010000003">
    <property type="protein sequence ID" value="MFC3173120.1"/>
    <property type="molecule type" value="Genomic_DNA"/>
</dbReference>
<comment type="caution">
    <text evidence="1">The sequence shown here is derived from an EMBL/GenBank/DDBJ whole genome shotgun (WGS) entry which is preliminary data.</text>
</comment>
<protein>
    <submittedName>
        <fullName evidence="1">Uncharacterized protein</fullName>
    </submittedName>
</protein>
<proteinExistence type="predicted"/>
<evidence type="ECO:0000313" key="2">
    <source>
        <dbReference type="Proteomes" id="UP001595604"/>
    </source>
</evidence>
<name>A0ABV7IKK4_9SPHN</name>
<reference evidence="2" key="1">
    <citation type="journal article" date="2019" name="Int. J. Syst. Evol. Microbiol.">
        <title>The Global Catalogue of Microorganisms (GCM) 10K type strain sequencing project: providing services to taxonomists for standard genome sequencing and annotation.</title>
        <authorList>
            <consortium name="The Broad Institute Genomics Platform"/>
            <consortium name="The Broad Institute Genome Sequencing Center for Infectious Disease"/>
            <person name="Wu L."/>
            <person name="Ma J."/>
        </authorList>
    </citation>
    <scope>NUCLEOTIDE SEQUENCE [LARGE SCALE GENOMIC DNA]</scope>
    <source>
        <strain evidence="2">KCTC 42984</strain>
    </source>
</reference>
<evidence type="ECO:0000313" key="1">
    <source>
        <dbReference type="EMBL" id="MFC3173120.1"/>
    </source>
</evidence>
<sequence length="416" mass="41217">MPSPQIQFPANFTTASAIAFTNPDGSVQLVSADNPVPVTMTGGGGGSGGGLTDAELRAVPVPVSLSSFGGVTDVQLRAAPLPVSLSNANGLTDGQLRAAPVAVSLPSWDGLTDTQLRASPVLVSLSGFGGLTETQLRATPVAVSLASFGGLTDTQLRASPVGVATDAVADALRTSGSVTSAAALVSVATTGFNGGSFHVTSAGTTCTITYEQSNDNSTWVALPVISLASATATPVLTTTAAGIYGFATSAAYVRARVSTYTSGTVALTLAQKRQGPATSGLSLAGGSAALGSVSVSGTATVSGTTNAGTGFTDSTTALAGGASFTGTGRATTTSSQYAYFHAVAYADQSGTLFIDQSLDSGATYQPVASQAVTASAPAQLTARLTGAFAATTLYRVRYVNGATAQATFRLSSAFSR</sequence>